<name>A0ABY7A834_9FIRM</name>
<keyword evidence="1" id="KW-0812">Transmembrane</keyword>
<sequence>MDTQNTNNQITPPEAPEKTPFYQTTWFILLTTFCLCLPVGLFLMWKYKKFHVGVRIALTAFFSLYSIVWIVAAVLLAVQAPTSKASSSAYSKYNMETTEEIPLESEKETTAESFEYKTEETTRAALEETTTAAAMSEPTTSAGDIYDVSANDMINDYSTDSDKADLLYKGKTLRITATVYNLENDRSDIAVINFSRTDKFSAYFVRCEFTDPAEIAKVKNLQKDDTVTVVGVSDGYFVDPILIDCKIQ</sequence>
<feature type="transmembrane region" description="Helical" evidence="1">
    <location>
        <begin position="57"/>
        <end position="78"/>
    </location>
</feature>
<dbReference type="Proteomes" id="UP001163115">
    <property type="component" value="Chromosome"/>
</dbReference>
<dbReference type="Pfam" id="PF12869">
    <property type="entry name" value="tRNA_anti-like"/>
    <property type="match status" value="1"/>
</dbReference>
<evidence type="ECO:0000313" key="2">
    <source>
        <dbReference type="EMBL" id="WAJ22510.1"/>
    </source>
</evidence>
<proteinExistence type="predicted"/>
<dbReference type="InterPro" id="IPR024422">
    <property type="entry name" value="Protein_unknown_function_OB"/>
</dbReference>
<keyword evidence="1" id="KW-0472">Membrane</keyword>
<protein>
    <recommendedName>
        <fullName evidence="4">tRNA_anti-like</fullName>
    </recommendedName>
</protein>
<reference evidence="2" key="1">
    <citation type="submission" date="2022-11" db="EMBL/GenBank/DDBJ databases">
        <title>Lacrimispora xylanolytica sy1, complete genome.</title>
        <authorList>
            <person name="Choi S."/>
        </authorList>
    </citation>
    <scope>NUCLEOTIDE SEQUENCE</scope>
    <source>
        <strain evidence="2">Sy1</strain>
    </source>
</reference>
<keyword evidence="1" id="KW-1133">Transmembrane helix</keyword>
<gene>
    <name evidence="2" type="ORF">OW255_13100</name>
</gene>
<evidence type="ECO:0000256" key="1">
    <source>
        <dbReference type="SAM" id="Phobius"/>
    </source>
</evidence>
<accession>A0ABY7A834</accession>
<keyword evidence="3" id="KW-1185">Reference proteome</keyword>
<organism evidence="2 3">
    <name type="scientific">Lacrimispora xylanolytica</name>
    <dbReference type="NCBI Taxonomy" id="29375"/>
    <lineage>
        <taxon>Bacteria</taxon>
        <taxon>Bacillati</taxon>
        <taxon>Bacillota</taxon>
        <taxon>Clostridia</taxon>
        <taxon>Lachnospirales</taxon>
        <taxon>Lachnospiraceae</taxon>
        <taxon>Lacrimispora</taxon>
    </lineage>
</organism>
<dbReference type="RefSeq" id="WP_024835321.1">
    <property type="nucleotide sequence ID" value="NZ_CP113524.1"/>
</dbReference>
<evidence type="ECO:0000313" key="3">
    <source>
        <dbReference type="Proteomes" id="UP001163115"/>
    </source>
</evidence>
<evidence type="ECO:0008006" key="4">
    <source>
        <dbReference type="Google" id="ProtNLM"/>
    </source>
</evidence>
<dbReference type="EMBL" id="CP113524">
    <property type="protein sequence ID" value="WAJ22510.1"/>
    <property type="molecule type" value="Genomic_DNA"/>
</dbReference>
<feature type="transmembrane region" description="Helical" evidence="1">
    <location>
        <begin position="26"/>
        <end position="45"/>
    </location>
</feature>